<dbReference type="CDD" id="cd00798">
    <property type="entry name" value="INT_XerDC_C"/>
    <property type="match status" value="1"/>
</dbReference>
<dbReference type="AlphaFoldDB" id="A0A1H1AAK7"/>
<evidence type="ECO:0000256" key="6">
    <source>
        <dbReference type="ARBA" id="ARBA00023125"/>
    </source>
</evidence>
<dbReference type="InterPro" id="IPR011010">
    <property type="entry name" value="DNA_brk_join_enz"/>
</dbReference>
<evidence type="ECO:0000256" key="4">
    <source>
        <dbReference type="ARBA" id="ARBA00022829"/>
    </source>
</evidence>
<keyword evidence="5 9" id="KW-0229">DNA integration</keyword>
<comment type="subunit">
    <text evidence="9">Forms a cyclic heterotetrameric complex composed of two molecules of XerC and two molecules of XerD.</text>
</comment>
<feature type="active site" evidence="9">
    <location>
        <position position="328"/>
    </location>
</feature>
<dbReference type="GO" id="GO:0006313">
    <property type="term" value="P:DNA transposition"/>
    <property type="evidence" value="ECO:0007669"/>
    <property type="project" value="UniProtKB-UniRule"/>
</dbReference>
<gene>
    <name evidence="9" type="primary">xerC</name>
    <name evidence="13" type="ORF">SAMN04488565_2462</name>
</gene>
<evidence type="ECO:0000259" key="11">
    <source>
        <dbReference type="PROSITE" id="PS51898"/>
    </source>
</evidence>
<dbReference type="SUPFAM" id="SSF56349">
    <property type="entry name" value="DNA breaking-rejoining enzymes"/>
    <property type="match status" value="1"/>
</dbReference>
<dbReference type="Pfam" id="PF02899">
    <property type="entry name" value="Phage_int_SAM_1"/>
    <property type="match status" value="1"/>
</dbReference>
<dbReference type="EMBL" id="FNKB01000001">
    <property type="protein sequence ID" value="SDQ36610.1"/>
    <property type="molecule type" value="Genomic_DNA"/>
</dbReference>
<organism evidence="13 14">
    <name type="scientific">Leucobacter chromiiresistens</name>
    <dbReference type="NCBI Taxonomy" id="1079994"/>
    <lineage>
        <taxon>Bacteria</taxon>
        <taxon>Bacillati</taxon>
        <taxon>Actinomycetota</taxon>
        <taxon>Actinomycetes</taxon>
        <taxon>Micrococcales</taxon>
        <taxon>Microbacteriaceae</taxon>
        <taxon>Leucobacter</taxon>
    </lineage>
</organism>
<dbReference type="PROSITE" id="PS51898">
    <property type="entry name" value="TYR_RECOMBINASE"/>
    <property type="match status" value="1"/>
</dbReference>
<proteinExistence type="inferred from homology"/>
<dbReference type="InterPro" id="IPR010998">
    <property type="entry name" value="Integrase_recombinase_N"/>
</dbReference>
<feature type="active site" evidence="9">
    <location>
        <position position="305"/>
    </location>
</feature>
<dbReference type="PANTHER" id="PTHR30349:SF77">
    <property type="entry name" value="TYROSINE RECOMBINASE XERC"/>
    <property type="match status" value="1"/>
</dbReference>
<keyword evidence="2 9" id="KW-0963">Cytoplasm</keyword>
<dbReference type="HAMAP" id="MF_01808">
    <property type="entry name" value="Recomb_XerC_XerD"/>
    <property type="match status" value="1"/>
</dbReference>
<dbReference type="InterPro" id="IPR023009">
    <property type="entry name" value="Tyrosine_recombinase_XerC/XerD"/>
</dbReference>
<feature type="active site" evidence="9">
    <location>
        <position position="196"/>
    </location>
</feature>
<feature type="region of interest" description="Disordered" evidence="10">
    <location>
        <begin position="1"/>
        <end position="43"/>
    </location>
</feature>
<evidence type="ECO:0000313" key="14">
    <source>
        <dbReference type="Proteomes" id="UP000182690"/>
    </source>
</evidence>
<dbReference type="InterPro" id="IPR002104">
    <property type="entry name" value="Integrase_catalytic"/>
</dbReference>
<feature type="domain" description="Tyr recombinase" evidence="11">
    <location>
        <begin position="152"/>
        <end position="350"/>
    </location>
</feature>
<keyword evidence="3 9" id="KW-0132">Cell division</keyword>
<dbReference type="NCBIfam" id="NF001399">
    <property type="entry name" value="PRK00283.1"/>
    <property type="match status" value="1"/>
</dbReference>
<dbReference type="GO" id="GO:0007059">
    <property type="term" value="P:chromosome segregation"/>
    <property type="evidence" value="ECO:0007669"/>
    <property type="project" value="UniProtKB-UniRule"/>
</dbReference>
<dbReference type="GO" id="GO:0009037">
    <property type="term" value="F:tyrosine-based site-specific recombinase activity"/>
    <property type="evidence" value="ECO:0007669"/>
    <property type="project" value="UniProtKB-UniRule"/>
</dbReference>
<dbReference type="GO" id="GO:0051301">
    <property type="term" value="P:cell division"/>
    <property type="evidence" value="ECO:0007669"/>
    <property type="project" value="UniProtKB-KW"/>
</dbReference>
<evidence type="ECO:0000256" key="7">
    <source>
        <dbReference type="ARBA" id="ARBA00023172"/>
    </source>
</evidence>
<dbReference type="Pfam" id="PF00589">
    <property type="entry name" value="Phage_integrase"/>
    <property type="match status" value="1"/>
</dbReference>
<evidence type="ECO:0000256" key="1">
    <source>
        <dbReference type="ARBA" id="ARBA00004496"/>
    </source>
</evidence>
<comment type="function">
    <text evidence="9">Site-specific tyrosine recombinase, which acts by catalyzing the cutting and rejoining of the recombining DNA molecules. The XerC-XerD complex is essential to convert dimers of the bacterial chromosome into monomers to permit their segregation at cell division. It also contributes to the segregational stability of plasmids.</text>
</comment>
<dbReference type="InterPro" id="IPR044068">
    <property type="entry name" value="CB"/>
</dbReference>
<evidence type="ECO:0000256" key="5">
    <source>
        <dbReference type="ARBA" id="ARBA00022908"/>
    </source>
</evidence>
<keyword evidence="8 9" id="KW-0131">Cell cycle</keyword>
<evidence type="ECO:0000259" key="12">
    <source>
        <dbReference type="PROSITE" id="PS51900"/>
    </source>
</evidence>
<evidence type="ECO:0000256" key="3">
    <source>
        <dbReference type="ARBA" id="ARBA00022618"/>
    </source>
</evidence>
<feature type="active site" description="O-(3'-phospho-DNA)-tyrosine intermediate" evidence="9">
    <location>
        <position position="337"/>
    </location>
</feature>
<dbReference type="STRING" id="1079994.SAMN04488565_2462"/>
<dbReference type="Gene3D" id="1.10.443.10">
    <property type="entry name" value="Intergrase catalytic core"/>
    <property type="match status" value="1"/>
</dbReference>
<dbReference type="Proteomes" id="UP000182690">
    <property type="component" value="Unassembled WGS sequence"/>
</dbReference>
<feature type="compositionally biased region" description="Basic and acidic residues" evidence="10">
    <location>
        <begin position="34"/>
        <end position="43"/>
    </location>
</feature>
<dbReference type="GO" id="GO:0005737">
    <property type="term" value="C:cytoplasm"/>
    <property type="evidence" value="ECO:0007669"/>
    <property type="project" value="UniProtKB-SubCell"/>
</dbReference>
<protein>
    <recommendedName>
        <fullName evidence="9">Tyrosine recombinase XerC</fullName>
    </recommendedName>
</protein>
<evidence type="ECO:0000256" key="2">
    <source>
        <dbReference type="ARBA" id="ARBA00022490"/>
    </source>
</evidence>
<comment type="subcellular location">
    <subcellularLocation>
        <location evidence="1 9">Cytoplasm</location>
    </subcellularLocation>
</comment>
<dbReference type="InterPro" id="IPR050090">
    <property type="entry name" value="Tyrosine_recombinase_XerCD"/>
</dbReference>
<feature type="active site" evidence="9">
    <location>
        <position position="220"/>
    </location>
</feature>
<evidence type="ECO:0000256" key="9">
    <source>
        <dbReference type="HAMAP-Rule" id="MF_01808"/>
    </source>
</evidence>
<sequence length="356" mass="38733">MPNEPGRKPARFGSRSPDLRGAGGEADTPPARRPTGDRSDENGTVRLSAAVERFLTAAQLEYGYSEHTVRAYQRDLGAFAAFAESAGHADLAACDLELMRDWLWQRQQQGLAATTLARNVATLKSFGAWLERSRLVPGSPASRLRAPKAGRDLPRVLADEQMRRLLERVEARADLERPESLRDHAVLELLYAAALRVSELCSLPLTGVDAGARTVRVLGKGGKERVVPYGRPAARAIETYVRDARPALLLRAESAGRGRPPEPARDALFVGNRGGRLSTNAVYRTVARELADEPGGGPRGPHTLRHTAATHLLNGGADLRVVQEMLGHSSLSSTQVYTHVSTERLAQSYRQAHPRA</sequence>
<dbReference type="GO" id="GO:0003677">
    <property type="term" value="F:DNA binding"/>
    <property type="evidence" value="ECO:0007669"/>
    <property type="project" value="UniProtKB-UniRule"/>
</dbReference>
<reference evidence="13 14" key="1">
    <citation type="submission" date="2016-10" db="EMBL/GenBank/DDBJ databases">
        <authorList>
            <person name="de Groot N.N."/>
        </authorList>
    </citation>
    <scope>NUCLEOTIDE SEQUENCE [LARGE SCALE GENOMIC DNA]</scope>
    <source>
        <strain evidence="13 14">DSM 22788</strain>
    </source>
</reference>
<dbReference type="Gene3D" id="1.10.150.130">
    <property type="match status" value="1"/>
</dbReference>
<comment type="similarity">
    <text evidence="9">Belongs to the 'phage' integrase family. XerC subfamily.</text>
</comment>
<feature type="active site" evidence="9">
    <location>
        <position position="302"/>
    </location>
</feature>
<accession>A0A1H1AAK7</accession>
<evidence type="ECO:0000313" key="13">
    <source>
        <dbReference type="EMBL" id="SDQ36610.1"/>
    </source>
</evidence>
<feature type="domain" description="Core-binding (CB)" evidence="12">
    <location>
        <begin position="45"/>
        <end position="131"/>
    </location>
</feature>
<dbReference type="InterPro" id="IPR004107">
    <property type="entry name" value="Integrase_SAM-like_N"/>
</dbReference>
<evidence type="ECO:0000256" key="10">
    <source>
        <dbReference type="SAM" id="MobiDB-lite"/>
    </source>
</evidence>
<name>A0A1H1AAK7_9MICO</name>
<dbReference type="PROSITE" id="PS51900">
    <property type="entry name" value="CB"/>
    <property type="match status" value="1"/>
</dbReference>
<evidence type="ECO:0000256" key="8">
    <source>
        <dbReference type="ARBA" id="ARBA00023306"/>
    </source>
</evidence>
<dbReference type="PANTHER" id="PTHR30349">
    <property type="entry name" value="PHAGE INTEGRASE-RELATED"/>
    <property type="match status" value="1"/>
</dbReference>
<keyword evidence="4 9" id="KW-0159">Chromosome partition</keyword>
<dbReference type="InterPro" id="IPR013762">
    <property type="entry name" value="Integrase-like_cat_sf"/>
</dbReference>
<keyword evidence="6 9" id="KW-0238">DNA-binding</keyword>
<keyword evidence="7 9" id="KW-0233">DNA recombination</keyword>
<dbReference type="eggNOG" id="COG4974">
    <property type="taxonomic scope" value="Bacteria"/>
</dbReference>